<accession>A0A0K1PR20</accession>
<feature type="region of interest" description="Disordered" evidence="1">
    <location>
        <begin position="18"/>
        <end position="59"/>
    </location>
</feature>
<dbReference type="Proteomes" id="UP000064967">
    <property type="component" value="Chromosome"/>
</dbReference>
<sequence length="195" mass="19414">MALLGAGVLSVLIACSSDTSRPPPAGDSPVQPGVGNGAAGAGGDASTREASTPDAGDAGACNDIANNGLLVDQNGQLGDPLPSNGGTIVDGNYDLTQADVFVGLGGVAAPTGVSLRSSINVTAGVIQQVLSTRHQTSNAVETRSTQSYTVSGSTIVLTNTCPTAGLMTSDGYTASDTQLILTNPSTKEVFTFTKR</sequence>
<dbReference type="KEGG" id="llu:AKJ09_02642"/>
<protein>
    <submittedName>
        <fullName evidence="2">Uncharacterized protein</fullName>
    </submittedName>
</protein>
<evidence type="ECO:0000313" key="3">
    <source>
        <dbReference type="Proteomes" id="UP000064967"/>
    </source>
</evidence>
<dbReference type="EMBL" id="CP012333">
    <property type="protein sequence ID" value="AKU95978.1"/>
    <property type="molecule type" value="Genomic_DNA"/>
</dbReference>
<name>A0A0K1PR20_9BACT</name>
<keyword evidence="3" id="KW-1185">Reference proteome</keyword>
<gene>
    <name evidence="2" type="ORF">AKJ09_02642</name>
</gene>
<dbReference type="STRING" id="1391654.AKJ09_02642"/>
<feature type="compositionally biased region" description="Gly residues" evidence="1">
    <location>
        <begin position="34"/>
        <end position="43"/>
    </location>
</feature>
<organism evidence="2 3">
    <name type="scientific">Labilithrix luteola</name>
    <dbReference type="NCBI Taxonomy" id="1391654"/>
    <lineage>
        <taxon>Bacteria</taxon>
        <taxon>Pseudomonadati</taxon>
        <taxon>Myxococcota</taxon>
        <taxon>Polyangia</taxon>
        <taxon>Polyangiales</taxon>
        <taxon>Labilitrichaceae</taxon>
        <taxon>Labilithrix</taxon>
    </lineage>
</organism>
<proteinExistence type="predicted"/>
<evidence type="ECO:0000313" key="2">
    <source>
        <dbReference type="EMBL" id="AKU95978.1"/>
    </source>
</evidence>
<evidence type="ECO:0000256" key="1">
    <source>
        <dbReference type="SAM" id="MobiDB-lite"/>
    </source>
</evidence>
<reference evidence="2 3" key="1">
    <citation type="submission" date="2015-08" db="EMBL/GenBank/DDBJ databases">
        <authorList>
            <person name="Babu N.S."/>
            <person name="Beckwith C.J."/>
            <person name="Beseler K.G."/>
            <person name="Brison A."/>
            <person name="Carone J.V."/>
            <person name="Caskin T.P."/>
            <person name="Diamond M."/>
            <person name="Durham M.E."/>
            <person name="Foxe J.M."/>
            <person name="Go M."/>
            <person name="Henderson B.A."/>
            <person name="Jones I.B."/>
            <person name="McGettigan J.A."/>
            <person name="Micheletti S.J."/>
            <person name="Nasrallah M.E."/>
            <person name="Ortiz D."/>
            <person name="Piller C.R."/>
            <person name="Privatt S.R."/>
            <person name="Schneider S.L."/>
            <person name="Sharp S."/>
            <person name="Smith T.C."/>
            <person name="Stanton J.D."/>
            <person name="Ullery H.E."/>
            <person name="Wilson R.J."/>
            <person name="Serrano M.G."/>
            <person name="Buck G."/>
            <person name="Lee V."/>
            <person name="Wang Y."/>
            <person name="Carvalho R."/>
            <person name="Voegtly L."/>
            <person name="Shi R."/>
            <person name="Duckworth R."/>
            <person name="Johnson A."/>
            <person name="Loviza R."/>
            <person name="Walstead R."/>
            <person name="Shah Z."/>
            <person name="Kiflezghi M."/>
            <person name="Wade K."/>
            <person name="Ball S.L."/>
            <person name="Bradley K.W."/>
            <person name="Asai D.J."/>
            <person name="Bowman C.A."/>
            <person name="Russell D.A."/>
            <person name="Pope W.H."/>
            <person name="Jacobs-Sera D."/>
            <person name="Hendrix R.W."/>
            <person name="Hatfull G.F."/>
        </authorList>
    </citation>
    <scope>NUCLEOTIDE SEQUENCE [LARGE SCALE GENOMIC DNA]</scope>
    <source>
        <strain evidence="2 3">DSM 27648</strain>
    </source>
</reference>
<dbReference type="AlphaFoldDB" id="A0A0K1PR20"/>